<organism evidence="4 5">
    <name type="scientific">Cladophialophora psammophila CBS 110553</name>
    <dbReference type="NCBI Taxonomy" id="1182543"/>
    <lineage>
        <taxon>Eukaryota</taxon>
        <taxon>Fungi</taxon>
        <taxon>Dikarya</taxon>
        <taxon>Ascomycota</taxon>
        <taxon>Pezizomycotina</taxon>
        <taxon>Eurotiomycetes</taxon>
        <taxon>Chaetothyriomycetidae</taxon>
        <taxon>Chaetothyriales</taxon>
        <taxon>Herpotrichiellaceae</taxon>
        <taxon>Cladophialophora</taxon>
    </lineage>
</organism>
<protein>
    <submittedName>
        <fullName evidence="4">Uncharacterized protein</fullName>
    </submittedName>
</protein>
<feature type="compositionally biased region" description="Polar residues" evidence="1">
    <location>
        <begin position="235"/>
        <end position="246"/>
    </location>
</feature>
<reference evidence="4 5" key="1">
    <citation type="submission" date="2013-03" db="EMBL/GenBank/DDBJ databases">
        <title>The Genome Sequence of Cladophialophora psammophila CBS 110553.</title>
        <authorList>
            <consortium name="The Broad Institute Genomics Platform"/>
            <person name="Cuomo C."/>
            <person name="de Hoog S."/>
            <person name="Gorbushina A."/>
            <person name="Walker B."/>
            <person name="Young S.K."/>
            <person name="Zeng Q."/>
            <person name="Gargeya S."/>
            <person name="Fitzgerald M."/>
            <person name="Haas B."/>
            <person name="Abouelleil A."/>
            <person name="Allen A.W."/>
            <person name="Alvarado L."/>
            <person name="Arachchi H.M."/>
            <person name="Berlin A.M."/>
            <person name="Chapman S.B."/>
            <person name="Gainer-Dewar J."/>
            <person name="Goldberg J."/>
            <person name="Griggs A."/>
            <person name="Gujja S."/>
            <person name="Hansen M."/>
            <person name="Howarth C."/>
            <person name="Imamovic A."/>
            <person name="Ireland A."/>
            <person name="Larimer J."/>
            <person name="McCowan C."/>
            <person name="Murphy C."/>
            <person name="Pearson M."/>
            <person name="Poon T.W."/>
            <person name="Priest M."/>
            <person name="Roberts A."/>
            <person name="Saif S."/>
            <person name="Shea T."/>
            <person name="Sisk P."/>
            <person name="Sykes S."/>
            <person name="Wortman J."/>
            <person name="Nusbaum C."/>
            <person name="Birren B."/>
        </authorList>
    </citation>
    <scope>NUCLEOTIDE SEQUENCE [LARGE SCALE GENOMIC DNA]</scope>
    <source>
        <strain evidence="4 5">CBS 110553</strain>
    </source>
</reference>
<dbReference type="eggNOG" id="ENOG502S5IR">
    <property type="taxonomic scope" value="Eukaryota"/>
</dbReference>
<dbReference type="RefSeq" id="XP_007745835.1">
    <property type="nucleotide sequence ID" value="XM_007747645.1"/>
</dbReference>
<proteinExistence type="predicted"/>
<dbReference type="STRING" id="1182543.W9WQ02"/>
<feature type="domain" description="DUF7168" evidence="3">
    <location>
        <begin position="100"/>
        <end position="217"/>
    </location>
</feature>
<feature type="compositionally biased region" description="Basic and acidic residues" evidence="1">
    <location>
        <begin position="200"/>
        <end position="230"/>
    </location>
</feature>
<feature type="compositionally biased region" description="Basic and acidic residues" evidence="1">
    <location>
        <begin position="253"/>
        <end position="269"/>
    </location>
</feature>
<feature type="compositionally biased region" description="Acidic residues" evidence="1">
    <location>
        <begin position="276"/>
        <end position="293"/>
    </location>
</feature>
<dbReference type="Proteomes" id="UP000019471">
    <property type="component" value="Unassembled WGS sequence"/>
</dbReference>
<feature type="compositionally biased region" description="Basic and acidic residues" evidence="1">
    <location>
        <begin position="328"/>
        <end position="338"/>
    </location>
</feature>
<evidence type="ECO:0000259" key="2">
    <source>
        <dbReference type="Pfam" id="PF10979"/>
    </source>
</evidence>
<evidence type="ECO:0000259" key="3">
    <source>
        <dbReference type="Pfam" id="PF23771"/>
    </source>
</evidence>
<accession>W9WQ02</accession>
<feature type="compositionally biased region" description="Basic and acidic residues" evidence="1">
    <location>
        <begin position="294"/>
        <end position="311"/>
    </location>
</feature>
<sequence>MSSTCNSKGKLNPPPLQTAKVQELAVQVQEENDRKSNLEQRILDRIKKCLQRAQHPNTPESEAQAAMRMASRLMTQHNVTHADLLDRATNDDDYAALGGQSVVAITSTNGSGAKVISQTWVHDIAAAMTIFFDCQTYSTQCLASIEWTFYGIAANTVAAAMAFEMAHNLTLEWARSKAGKNAKHSYCLGIGIGLENIARKEKRDEKKRAEEMERRREQCQQDGHIYHSTEDSNDDQNATARSSLNPGISPCLENHEKPSLKLEDSDNVREQGNTTDDSDVEDQMIFKEEEDEDEKKRTMKPEDGEDQKLARPENQGYLSDEDEVEAEVTFKEEEEKPLDLDADFDEQLHEMVPSHAPATSATVGDHESEGQLTVNPWNSSQALVRFRQSAEKVADEYLKAQKTKLSKGRRRERTVRDHCAYREGVEDSKRIDVKRRRIEGA</sequence>
<evidence type="ECO:0000313" key="4">
    <source>
        <dbReference type="EMBL" id="EXJ69983.1"/>
    </source>
</evidence>
<comment type="caution">
    <text evidence="4">The sequence shown here is derived from an EMBL/GenBank/DDBJ whole genome shotgun (WGS) entry which is preliminary data.</text>
</comment>
<dbReference type="InterPro" id="IPR024498">
    <property type="entry name" value="DUF2786"/>
</dbReference>
<dbReference type="GeneID" id="19191762"/>
<feature type="domain" description="DUF2786" evidence="2">
    <location>
        <begin position="41"/>
        <end position="81"/>
    </location>
</feature>
<dbReference type="Pfam" id="PF10979">
    <property type="entry name" value="DUF2786"/>
    <property type="match status" value="1"/>
</dbReference>
<gene>
    <name evidence="4" type="ORF">A1O5_07056</name>
</gene>
<dbReference type="InterPro" id="IPR055592">
    <property type="entry name" value="DUF7168"/>
</dbReference>
<keyword evidence="5" id="KW-1185">Reference proteome</keyword>
<dbReference type="OrthoDB" id="3067443at2759"/>
<feature type="region of interest" description="Disordered" evidence="1">
    <location>
        <begin position="200"/>
        <end position="338"/>
    </location>
</feature>
<name>W9WQ02_9EURO</name>
<dbReference type="EMBL" id="AMGX01000010">
    <property type="protein sequence ID" value="EXJ69983.1"/>
    <property type="molecule type" value="Genomic_DNA"/>
</dbReference>
<dbReference type="HOGENOM" id="CLU_032406_0_0_1"/>
<evidence type="ECO:0000256" key="1">
    <source>
        <dbReference type="SAM" id="MobiDB-lite"/>
    </source>
</evidence>
<dbReference type="AlphaFoldDB" id="W9WQ02"/>
<evidence type="ECO:0000313" key="5">
    <source>
        <dbReference type="Proteomes" id="UP000019471"/>
    </source>
</evidence>
<dbReference type="Pfam" id="PF23771">
    <property type="entry name" value="DUF7168"/>
    <property type="match status" value="1"/>
</dbReference>